<name>A0AAV9N301_9EURO</name>
<evidence type="ECO:0000259" key="2">
    <source>
        <dbReference type="PROSITE" id="PS51819"/>
    </source>
</evidence>
<proteinExistence type="predicted"/>
<dbReference type="InterPro" id="IPR037523">
    <property type="entry name" value="VOC_core"/>
</dbReference>
<comment type="caution">
    <text evidence="3">The sequence shown here is derived from an EMBL/GenBank/DDBJ whole genome shotgun (WGS) entry which is preliminary data.</text>
</comment>
<evidence type="ECO:0000256" key="1">
    <source>
        <dbReference type="SAM" id="MobiDB-lite"/>
    </source>
</evidence>
<feature type="region of interest" description="Disordered" evidence="1">
    <location>
        <begin position="1"/>
        <end position="55"/>
    </location>
</feature>
<feature type="compositionally biased region" description="Low complexity" evidence="1">
    <location>
        <begin position="8"/>
        <end position="37"/>
    </location>
</feature>
<organism evidence="3 4">
    <name type="scientific">Exophiala bonariae</name>
    <dbReference type="NCBI Taxonomy" id="1690606"/>
    <lineage>
        <taxon>Eukaryota</taxon>
        <taxon>Fungi</taxon>
        <taxon>Dikarya</taxon>
        <taxon>Ascomycota</taxon>
        <taxon>Pezizomycotina</taxon>
        <taxon>Eurotiomycetes</taxon>
        <taxon>Chaetothyriomycetidae</taxon>
        <taxon>Chaetothyriales</taxon>
        <taxon>Herpotrichiellaceae</taxon>
        <taxon>Exophiala</taxon>
    </lineage>
</organism>
<dbReference type="InterPro" id="IPR029068">
    <property type="entry name" value="Glyas_Bleomycin-R_OHBP_Dase"/>
</dbReference>
<feature type="domain" description="VOC" evidence="2">
    <location>
        <begin position="64"/>
        <end position="246"/>
    </location>
</feature>
<dbReference type="SUPFAM" id="SSF54593">
    <property type="entry name" value="Glyoxalase/Bleomycin resistance protein/Dihydroxybiphenyl dioxygenase"/>
    <property type="match status" value="1"/>
</dbReference>
<gene>
    <name evidence="3" type="ORF">LTR84_005664</name>
</gene>
<dbReference type="AlphaFoldDB" id="A0AAV9N301"/>
<reference evidence="3 4" key="1">
    <citation type="submission" date="2023-08" db="EMBL/GenBank/DDBJ databases">
        <title>Black Yeasts Isolated from many extreme environments.</title>
        <authorList>
            <person name="Coleine C."/>
            <person name="Stajich J.E."/>
            <person name="Selbmann L."/>
        </authorList>
    </citation>
    <scope>NUCLEOTIDE SEQUENCE [LARGE SCALE GENOMIC DNA]</scope>
    <source>
        <strain evidence="3 4">CCFEE 5792</strain>
    </source>
</reference>
<dbReference type="PROSITE" id="PS51819">
    <property type="entry name" value="VOC"/>
    <property type="match status" value="1"/>
</dbReference>
<sequence>MASSDSQSAPTTGANSSSASTPPSSGSGTGSSTNPSPFAHGVFLPNGANSDPPLPANDPTIGYKLNHFMLRIREPKRTMHFYIDLMGMRTVFTLNVGPFTIYYLGYPQTEVHRADVPKFGLDTAMNLQSTLGLLELYHVHGSEKQPDGYYQTGNSPPNLGFGHLGFTVPDVKGALDRLKAEGVEVVKDLGEVGLRSIPISEWENERGVGQEEVGTATEIHKEYKKVFSKIAFVRDPDGYIVELVPQNVDPLDP</sequence>
<evidence type="ECO:0000313" key="4">
    <source>
        <dbReference type="Proteomes" id="UP001358417"/>
    </source>
</evidence>
<accession>A0AAV9N301</accession>
<dbReference type="Pfam" id="PF00903">
    <property type="entry name" value="Glyoxalase"/>
    <property type="match status" value="1"/>
</dbReference>
<keyword evidence="4" id="KW-1185">Reference proteome</keyword>
<dbReference type="Proteomes" id="UP001358417">
    <property type="component" value="Unassembled WGS sequence"/>
</dbReference>
<dbReference type="PANTHER" id="PTHR10374:SF19">
    <property type="entry name" value="LYASE (GLO1), PUTATIVE (AFU_ORTHOLOGUE AFUA_2G13550)-RELATED"/>
    <property type="match status" value="1"/>
</dbReference>
<protein>
    <recommendedName>
        <fullName evidence="2">VOC domain-containing protein</fullName>
    </recommendedName>
</protein>
<dbReference type="RefSeq" id="XP_064703932.1">
    <property type="nucleotide sequence ID" value="XM_064849229.1"/>
</dbReference>
<dbReference type="EMBL" id="JAVRRD010000021">
    <property type="protein sequence ID" value="KAK5048573.1"/>
    <property type="molecule type" value="Genomic_DNA"/>
</dbReference>
<dbReference type="PANTHER" id="PTHR10374">
    <property type="entry name" value="LACTOYLGLUTATHIONE LYASE GLYOXALASE I"/>
    <property type="match status" value="1"/>
</dbReference>
<dbReference type="Gene3D" id="3.10.180.10">
    <property type="entry name" value="2,3-Dihydroxybiphenyl 1,2-Dioxygenase, domain 1"/>
    <property type="match status" value="1"/>
</dbReference>
<evidence type="ECO:0000313" key="3">
    <source>
        <dbReference type="EMBL" id="KAK5048573.1"/>
    </source>
</evidence>
<dbReference type="InterPro" id="IPR004360">
    <property type="entry name" value="Glyas_Fos-R_dOase_dom"/>
</dbReference>
<dbReference type="GeneID" id="89973839"/>